<dbReference type="Proteomes" id="UP001201262">
    <property type="component" value="Unassembled WGS sequence"/>
</dbReference>
<gene>
    <name evidence="2" type="ORF">BGW36DRAFT_288456</name>
</gene>
<proteinExistence type="predicted"/>
<reference evidence="2" key="1">
    <citation type="submission" date="2021-12" db="EMBL/GenBank/DDBJ databases">
        <title>Convergent genome expansion in fungi linked to evolution of root-endophyte symbiosis.</title>
        <authorList>
            <consortium name="DOE Joint Genome Institute"/>
            <person name="Ke Y.-H."/>
            <person name="Bonito G."/>
            <person name="Liao H.-L."/>
            <person name="Looney B."/>
            <person name="Rojas-Flechas A."/>
            <person name="Nash J."/>
            <person name="Hameed K."/>
            <person name="Schadt C."/>
            <person name="Martin F."/>
            <person name="Crous P.W."/>
            <person name="Miettinen O."/>
            <person name="Magnuson J.K."/>
            <person name="Labbe J."/>
            <person name="Jacobson D."/>
            <person name="Doktycz M.J."/>
            <person name="Veneault-Fourrey C."/>
            <person name="Kuo A."/>
            <person name="Mondo S."/>
            <person name="Calhoun S."/>
            <person name="Riley R."/>
            <person name="Ohm R."/>
            <person name="LaButti K."/>
            <person name="Andreopoulos B."/>
            <person name="Pangilinan J."/>
            <person name="Nolan M."/>
            <person name="Tritt A."/>
            <person name="Clum A."/>
            <person name="Lipzen A."/>
            <person name="Daum C."/>
            <person name="Barry K."/>
            <person name="Grigoriev I.V."/>
            <person name="Vilgalys R."/>
        </authorList>
    </citation>
    <scope>NUCLEOTIDE SEQUENCE</scope>
    <source>
        <strain evidence="2">PMI_201</strain>
    </source>
</reference>
<dbReference type="Gene3D" id="3.40.630.30">
    <property type="match status" value="1"/>
</dbReference>
<dbReference type="CDD" id="cd04301">
    <property type="entry name" value="NAT_SF"/>
    <property type="match status" value="1"/>
</dbReference>
<dbReference type="AlphaFoldDB" id="A0AAD4KXB8"/>
<organism evidence="2 3">
    <name type="scientific">Talaromyces proteolyticus</name>
    <dbReference type="NCBI Taxonomy" id="1131652"/>
    <lineage>
        <taxon>Eukaryota</taxon>
        <taxon>Fungi</taxon>
        <taxon>Dikarya</taxon>
        <taxon>Ascomycota</taxon>
        <taxon>Pezizomycotina</taxon>
        <taxon>Eurotiomycetes</taxon>
        <taxon>Eurotiomycetidae</taxon>
        <taxon>Eurotiales</taxon>
        <taxon>Trichocomaceae</taxon>
        <taxon>Talaromyces</taxon>
        <taxon>Talaromyces sect. Bacilispori</taxon>
    </lineage>
</organism>
<accession>A0AAD4KXB8</accession>
<dbReference type="Pfam" id="PF00583">
    <property type="entry name" value="Acetyltransf_1"/>
    <property type="match status" value="1"/>
</dbReference>
<evidence type="ECO:0000259" key="1">
    <source>
        <dbReference type="PROSITE" id="PS51186"/>
    </source>
</evidence>
<dbReference type="PANTHER" id="PTHR42791:SF5">
    <property type="entry name" value="HYPOTHETICAL ACETYLTRANSFERASE (EUROFUNG)"/>
    <property type="match status" value="1"/>
</dbReference>
<name>A0AAD4KXB8_9EURO</name>
<protein>
    <submittedName>
        <fullName evidence="2">GNAT family acetyltransferase</fullName>
    </submittedName>
</protein>
<dbReference type="GeneID" id="70240863"/>
<dbReference type="InterPro" id="IPR016181">
    <property type="entry name" value="Acyl_CoA_acyltransferase"/>
</dbReference>
<keyword evidence="3" id="KW-1185">Reference proteome</keyword>
<dbReference type="RefSeq" id="XP_046076288.1">
    <property type="nucleotide sequence ID" value="XM_046210576.1"/>
</dbReference>
<dbReference type="PANTHER" id="PTHR42791">
    <property type="entry name" value="GNAT FAMILY ACETYLTRANSFERASE"/>
    <property type="match status" value="1"/>
</dbReference>
<evidence type="ECO:0000313" key="3">
    <source>
        <dbReference type="Proteomes" id="UP001201262"/>
    </source>
</evidence>
<dbReference type="InterPro" id="IPR000182">
    <property type="entry name" value="GNAT_dom"/>
</dbReference>
<feature type="domain" description="N-acetyltransferase" evidence="1">
    <location>
        <begin position="71"/>
        <end position="210"/>
    </location>
</feature>
<dbReference type="PROSITE" id="PS51186">
    <property type="entry name" value="GNAT"/>
    <property type="match status" value="1"/>
</dbReference>
<sequence>MSYRIEIAKDEDLYELMTHLWRCFEDPYQGLLRIFFPILNNDREASLLEASNRQREEYRETYPELIWLKVVDNKTNKIIAGAKWYFYERNPFLPKPGDSDDHDPTNEEAFWYPKGVGREFATLAMHAFEKPRTTMGQRPHSFLNIIFTLPEHQRKGVGRAILDWGLAKADRLGLESWLDASVYGLPLYQKVGFLTYGRNNVQVEMPANYDADQKAEWEHYKSIMLPVECTVMWRPAGGKFSVGKTITLWTHTMD</sequence>
<dbReference type="EMBL" id="JAJTJA010000002">
    <property type="protein sequence ID" value="KAH8703270.1"/>
    <property type="molecule type" value="Genomic_DNA"/>
</dbReference>
<comment type="caution">
    <text evidence="2">The sequence shown here is derived from an EMBL/GenBank/DDBJ whole genome shotgun (WGS) entry which is preliminary data.</text>
</comment>
<evidence type="ECO:0000313" key="2">
    <source>
        <dbReference type="EMBL" id="KAH8703270.1"/>
    </source>
</evidence>
<dbReference type="GO" id="GO:0016747">
    <property type="term" value="F:acyltransferase activity, transferring groups other than amino-acyl groups"/>
    <property type="evidence" value="ECO:0007669"/>
    <property type="project" value="InterPro"/>
</dbReference>
<dbReference type="SUPFAM" id="SSF55729">
    <property type="entry name" value="Acyl-CoA N-acyltransferases (Nat)"/>
    <property type="match status" value="1"/>
</dbReference>
<dbReference type="InterPro" id="IPR052523">
    <property type="entry name" value="Trichothecene_AcTrans"/>
</dbReference>